<dbReference type="Proteomes" id="UP000324629">
    <property type="component" value="Unassembled WGS sequence"/>
</dbReference>
<keyword evidence="2" id="KW-1185">Reference proteome</keyword>
<feature type="non-terminal residue" evidence="1">
    <location>
        <position position="102"/>
    </location>
</feature>
<reference evidence="1 2" key="1">
    <citation type="journal article" date="2019" name="Gigascience">
        <title>Whole-genome sequence of the oriental lung fluke Paragonimus westermani.</title>
        <authorList>
            <person name="Oey H."/>
            <person name="Zakrzewski M."/>
            <person name="Narain K."/>
            <person name="Devi K.R."/>
            <person name="Agatsuma T."/>
            <person name="Nawaratna S."/>
            <person name="Gobert G.N."/>
            <person name="Jones M.K."/>
            <person name="Ragan M.A."/>
            <person name="McManus D.P."/>
            <person name="Krause L."/>
        </authorList>
    </citation>
    <scope>NUCLEOTIDE SEQUENCE [LARGE SCALE GENOMIC DNA]</scope>
    <source>
        <strain evidence="1 2">IND2009</strain>
    </source>
</reference>
<evidence type="ECO:0000313" key="1">
    <source>
        <dbReference type="EMBL" id="KAA3669914.1"/>
    </source>
</evidence>
<name>A0A5J4N360_9TREM</name>
<dbReference type="AlphaFoldDB" id="A0A5J4N360"/>
<feature type="non-terminal residue" evidence="1">
    <location>
        <position position="1"/>
    </location>
</feature>
<evidence type="ECO:0000313" key="2">
    <source>
        <dbReference type="Proteomes" id="UP000324629"/>
    </source>
</evidence>
<dbReference type="EMBL" id="QNGE01019370">
    <property type="protein sequence ID" value="KAA3669914.1"/>
    <property type="molecule type" value="Genomic_DNA"/>
</dbReference>
<accession>A0A5J4N360</accession>
<comment type="caution">
    <text evidence="1">The sequence shown here is derived from an EMBL/GenBank/DDBJ whole genome shotgun (WGS) entry which is preliminary data.</text>
</comment>
<protein>
    <submittedName>
        <fullName evidence="1">Uncharacterized protein</fullName>
    </submittedName>
</protein>
<gene>
    <name evidence="1" type="ORF">DEA37_0006288</name>
</gene>
<proteinExistence type="predicted"/>
<sequence>DPWRTNTVHIVFQKCTIWKFPGIRFLKPSKSVISLEDLRNPPPNGPFSLRNAYIPLNRRTVIRELLQDTSVVLPSEREHLEQLASSLYRKLNYRFVQLQNEL</sequence>
<organism evidence="1 2">
    <name type="scientific">Paragonimus westermani</name>
    <dbReference type="NCBI Taxonomy" id="34504"/>
    <lineage>
        <taxon>Eukaryota</taxon>
        <taxon>Metazoa</taxon>
        <taxon>Spiralia</taxon>
        <taxon>Lophotrochozoa</taxon>
        <taxon>Platyhelminthes</taxon>
        <taxon>Trematoda</taxon>
        <taxon>Digenea</taxon>
        <taxon>Plagiorchiida</taxon>
        <taxon>Troglotremata</taxon>
        <taxon>Troglotrematidae</taxon>
        <taxon>Paragonimus</taxon>
    </lineage>
</organism>